<organism evidence="1">
    <name type="scientific">marine sediment metagenome</name>
    <dbReference type="NCBI Taxonomy" id="412755"/>
    <lineage>
        <taxon>unclassified sequences</taxon>
        <taxon>metagenomes</taxon>
        <taxon>ecological metagenomes</taxon>
    </lineage>
</organism>
<reference evidence="1" key="1">
    <citation type="journal article" date="2014" name="Front. Microbiol.">
        <title>High frequency of phylogenetically diverse reductive dehalogenase-homologous genes in deep subseafloor sedimentary metagenomes.</title>
        <authorList>
            <person name="Kawai M."/>
            <person name="Futagami T."/>
            <person name="Toyoda A."/>
            <person name="Takaki Y."/>
            <person name="Nishi S."/>
            <person name="Hori S."/>
            <person name="Arai W."/>
            <person name="Tsubouchi T."/>
            <person name="Morono Y."/>
            <person name="Uchiyama I."/>
            <person name="Ito T."/>
            <person name="Fujiyama A."/>
            <person name="Inagaki F."/>
            <person name="Takami H."/>
        </authorList>
    </citation>
    <scope>NUCLEOTIDE SEQUENCE</scope>
    <source>
        <strain evidence="1">Expedition CK06-06</strain>
    </source>
</reference>
<dbReference type="AlphaFoldDB" id="X1PWD5"/>
<evidence type="ECO:0000313" key="1">
    <source>
        <dbReference type="EMBL" id="GAI60582.1"/>
    </source>
</evidence>
<name>X1PWD5_9ZZZZ</name>
<sequence>MEENFNQLPTYSITVNAFEAGVLMGMIEGAEERVKPSLSGVRSQLVAMKRDVEKAEGVVKNLLPNGMLEITDEDGNRIIRAPYSWEVEGN</sequence>
<comment type="caution">
    <text evidence="1">The sequence shown here is derived from an EMBL/GenBank/DDBJ whole genome shotgun (WGS) entry which is preliminary data.</text>
</comment>
<proteinExistence type="predicted"/>
<accession>X1PWD5</accession>
<dbReference type="EMBL" id="BARW01002835">
    <property type="protein sequence ID" value="GAI60582.1"/>
    <property type="molecule type" value="Genomic_DNA"/>
</dbReference>
<protein>
    <submittedName>
        <fullName evidence="1">Uncharacterized protein</fullName>
    </submittedName>
</protein>
<gene>
    <name evidence="1" type="ORF">S12H4_07622</name>
</gene>